<dbReference type="AlphaFoldDB" id="A0A0M6Z8U0"/>
<dbReference type="Pfam" id="PF07687">
    <property type="entry name" value="M20_dimer"/>
    <property type="match status" value="1"/>
</dbReference>
<organism evidence="5 6">
    <name type="scientific">Roseibium album</name>
    <dbReference type="NCBI Taxonomy" id="311410"/>
    <lineage>
        <taxon>Bacteria</taxon>
        <taxon>Pseudomonadati</taxon>
        <taxon>Pseudomonadota</taxon>
        <taxon>Alphaproteobacteria</taxon>
        <taxon>Hyphomicrobiales</taxon>
        <taxon>Stappiaceae</taxon>
        <taxon>Roseibium</taxon>
    </lineage>
</organism>
<evidence type="ECO:0000256" key="3">
    <source>
        <dbReference type="ARBA" id="ARBA00022801"/>
    </source>
</evidence>
<evidence type="ECO:0000259" key="4">
    <source>
        <dbReference type="Pfam" id="PF07687"/>
    </source>
</evidence>
<dbReference type="InterPro" id="IPR051458">
    <property type="entry name" value="Cyt/Met_Dipeptidase"/>
</dbReference>
<dbReference type="GO" id="GO:0009014">
    <property type="term" value="F:succinyl-diaminopimelate desuccinylase activity"/>
    <property type="evidence" value="ECO:0007669"/>
    <property type="project" value="UniProtKB-EC"/>
</dbReference>
<dbReference type="GO" id="GO:0046872">
    <property type="term" value="F:metal ion binding"/>
    <property type="evidence" value="ECO:0007669"/>
    <property type="project" value="UniProtKB-KW"/>
</dbReference>
<evidence type="ECO:0000256" key="1">
    <source>
        <dbReference type="ARBA" id="ARBA00022670"/>
    </source>
</evidence>
<name>A0A0M6Z8U0_9HYPH</name>
<gene>
    <name evidence="5" type="primary">dapE_1</name>
    <name evidence="5" type="ORF">LA5096_00385</name>
</gene>
<evidence type="ECO:0000256" key="2">
    <source>
        <dbReference type="ARBA" id="ARBA00022723"/>
    </source>
</evidence>
<proteinExistence type="predicted"/>
<dbReference type="EMBL" id="CXWC01000001">
    <property type="protein sequence ID" value="CTQ64443.1"/>
    <property type="molecule type" value="Genomic_DNA"/>
</dbReference>
<dbReference type="NCBIfam" id="NF006053">
    <property type="entry name" value="PRK08201.1"/>
    <property type="match status" value="1"/>
</dbReference>
<evidence type="ECO:0000313" key="5">
    <source>
        <dbReference type="EMBL" id="CTQ64443.1"/>
    </source>
</evidence>
<keyword evidence="1" id="KW-0645">Protease</keyword>
<sequence length="462" mass="50801">MSSIDKVLARIESNFESSLDRLFDLLKIKSISTDPEFAAPCREAADWLALELNSIGFEASVRDTAGHPMVVGHRKSGKPGPHVLFYGHYDVQPVDPLELWEQDPFEPKIKTREDGSKVIVARGSSDDKGQLMTFVEAARAYIEETGDLPIDVTILFEGEEESGSPSLEPFLKSHKEELSCDLALVCDTGMWDAETPAIAVMLRGMVGDEIIVKAASRDLHSGMYGGSAQNPNHIVAAIIAGLHDDNGKVTLPGFYDGVIELPEDVSKMWDGLGFSVEEFLGEVGLKYPRGENDRKPLEHLWSRPTVEVNGMWGGYQGAGSKTVIPAQAHAKFTFRLVGDQDPDKIQASFRDYVRSKVPADCSVDFIAKEGSPALRLDFKMPALEKGEIALKKEWGKDAALTGMGGSIPIVGDFKRMLGMDTLMIGYGLEDDQIHSPNEKYNLTSFHKGIRSWARVLDELSKN</sequence>
<dbReference type="Gene3D" id="3.30.70.360">
    <property type="match status" value="1"/>
</dbReference>
<keyword evidence="2" id="KW-0479">Metal-binding</keyword>
<dbReference type="NCBIfam" id="NF006579">
    <property type="entry name" value="PRK09104.1"/>
    <property type="match status" value="1"/>
</dbReference>
<dbReference type="RefSeq" id="WP_055116268.1">
    <property type="nucleotide sequence ID" value="NZ_CXWA01000003.1"/>
</dbReference>
<dbReference type="Proteomes" id="UP000049983">
    <property type="component" value="Unassembled WGS sequence"/>
</dbReference>
<evidence type="ECO:0000313" key="6">
    <source>
        <dbReference type="Proteomes" id="UP000049983"/>
    </source>
</evidence>
<dbReference type="SUPFAM" id="SSF53187">
    <property type="entry name" value="Zn-dependent exopeptidases"/>
    <property type="match status" value="1"/>
</dbReference>
<keyword evidence="6" id="KW-1185">Reference proteome</keyword>
<dbReference type="PANTHER" id="PTHR43270:SF12">
    <property type="entry name" value="SUCCINYL-DIAMINOPIMELATE DESUCCINYLASE"/>
    <property type="match status" value="1"/>
</dbReference>
<dbReference type="GeneID" id="97667847"/>
<feature type="domain" description="Peptidase M20 dimerisation" evidence="4">
    <location>
        <begin position="203"/>
        <end position="360"/>
    </location>
</feature>
<dbReference type="OrthoDB" id="9761532at2"/>
<dbReference type="Gene3D" id="3.40.630.10">
    <property type="entry name" value="Zn peptidases"/>
    <property type="match status" value="1"/>
</dbReference>
<dbReference type="GO" id="GO:0006508">
    <property type="term" value="P:proteolysis"/>
    <property type="evidence" value="ECO:0007669"/>
    <property type="project" value="UniProtKB-KW"/>
</dbReference>
<dbReference type="GO" id="GO:0008233">
    <property type="term" value="F:peptidase activity"/>
    <property type="evidence" value="ECO:0007669"/>
    <property type="project" value="UniProtKB-KW"/>
</dbReference>
<dbReference type="InterPro" id="IPR011650">
    <property type="entry name" value="Peptidase_M20_dimer"/>
</dbReference>
<protein>
    <submittedName>
        <fullName evidence="5">Succinyl-diaminopimelate desuccinylase</fullName>
        <ecNumber evidence="5">3.5.1.18</ecNumber>
    </submittedName>
</protein>
<keyword evidence="3 5" id="KW-0378">Hydrolase</keyword>
<accession>A0A0M6Z8U0</accession>
<dbReference type="PANTHER" id="PTHR43270">
    <property type="entry name" value="BETA-ALA-HIS DIPEPTIDASE"/>
    <property type="match status" value="1"/>
</dbReference>
<dbReference type="Pfam" id="PF01546">
    <property type="entry name" value="Peptidase_M20"/>
    <property type="match status" value="1"/>
</dbReference>
<dbReference type="InterPro" id="IPR002933">
    <property type="entry name" value="Peptidase_M20"/>
</dbReference>
<dbReference type="STRING" id="311410.LA5095_03016"/>
<reference evidence="6" key="1">
    <citation type="submission" date="2015-07" db="EMBL/GenBank/DDBJ databases">
        <authorList>
            <person name="Rodrigo-Torres Lidia"/>
            <person name="Arahal R.David."/>
        </authorList>
    </citation>
    <scope>NUCLEOTIDE SEQUENCE [LARGE SCALE GENOMIC DNA]</scope>
    <source>
        <strain evidence="6">CECT 5096</strain>
    </source>
</reference>
<dbReference type="EC" id="3.5.1.18" evidence="5"/>